<evidence type="ECO:0000313" key="2">
    <source>
        <dbReference type="Proteomes" id="UP000008553"/>
    </source>
</evidence>
<protein>
    <submittedName>
        <fullName evidence="1">Uncharacterized protein</fullName>
    </submittedName>
</protein>
<gene>
    <name evidence="1" type="ORF">PY02668</name>
</gene>
<dbReference type="EMBL" id="AABL01000735">
    <property type="protein sequence ID" value="EAA22145.1"/>
    <property type="molecule type" value="Genomic_DNA"/>
</dbReference>
<dbReference type="PaxDb" id="73239-Q7RL78"/>
<accession>Q7RL78</accession>
<keyword evidence="2" id="KW-1185">Reference proteome</keyword>
<name>Q7RL78_PLAYO</name>
<comment type="caution">
    <text evidence="1">The sequence shown here is derived from an EMBL/GenBank/DDBJ whole genome shotgun (WGS) entry which is preliminary data.</text>
</comment>
<dbReference type="InParanoid" id="Q7RL78"/>
<evidence type="ECO:0000313" key="1">
    <source>
        <dbReference type="EMBL" id="EAA22145.1"/>
    </source>
</evidence>
<proteinExistence type="predicted"/>
<dbReference type="Proteomes" id="UP000008553">
    <property type="component" value="Unassembled WGS sequence"/>
</dbReference>
<reference evidence="1 2" key="1">
    <citation type="journal article" date="2002" name="Nature">
        <title>Genome sequence and comparative analysis of the model rodent malaria parasite Plasmodium yoelii yoelii.</title>
        <authorList>
            <person name="Carlton J.M."/>
            <person name="Angiuoli S.V."/>
            <person name="Suh B.B."/>
            <person name="Kooij T.W."/>
            <person name="Pertea M."/>
            <person name="Silva J.C."/>
            <person name="Ermolaeva M.D."/>
            <person name="Allen J.E."/>
            <person name="Selengut J.D."/>
            <person name="Koo H.L."/>
            <person name="Peterson J.D."/>
            <person name="Pop M."/>
            <person name="Kosack D.S."/>
            <person name="Shumway M.F."/>
            <person name="Bidwell S.L."/>
            <person name="Shallom S.J."/>
            <person name="van Aken S.E."/>
            <person name="Riedmuller S.B."/>
            <person name="Feldblyum T.V."/>
            <person name="Cho J.K."/>
            <person name="Quackenbush J."/>
            <person name="Sedegah M."/>
            <person name="Shoaibi A."/>
            <person name="Cummings L.M."/>
            <person name="Florens L."/>
            <person name="Yates J.R."/>
            <person name="Raine J.D."/>
            <person name="Sinden R.E."/>
            <person name="Harris M.A."/>
            <person name="Cunningham D.A."/>
            <person name="Preiser P.R."/>
            <person name="Bergman L.W."/>
            <person name="Vaidya A.B."/>
            <person name="van Lin L.H."/>
            <person name="Janse C.J."/>
            <person name="Waters A.P."/>
            <person name="Smith H.O."/>
            <person name="White O.R."/>
            <person name="Salzberg S.L."/>
            <person name="Venter J.C."/>
            <person name="Fraser C.M."/>
            <person name="Hoffman S.L."/>
            <person name="Gardner M.J."/>
            <person name="Carucci D.J."/>
        </authorList>
    </citation>
    <scope>NUCLEOTIDE SEQUENCE [LARGE SCALE GENOMIC DNA]</scope>
    <source>
        <strain evidence="1 2">17XNL</strain>
    </source>
</reference>
<dbReference type="AlphaFoldDB" id="Q7RL78"/>
<organism evidence="1 2">
    <name type="scientific">Plasmodium yoelii yoelii</name>
    <dbReference type="NCBI Taxonomy" id="73239"/>
    <lineage>
        <taxon>Eukaryota</taxon>
        <taxon>Sar</taxon>
        <taxon>Alveolata</taxon>
        <taxon>Apicomplexa</taxon>
        <taxon>Aconoidasida</taxon>
        <taxon>Haemosporida</taxon>
        <taxon>Plasmodiidae</taxon>
        <taxon>Plasmodium</taxon>
        <taxon>Plasmodium (Vinckeia)</taxon>
    </lineage>
</organism>
<sequence>MGYFILTFFYNYQKLQKKNYKYIHMQQSLLEVEILHKDFILIRFSAMCATLCN</sequence>